<feature type="domain" description="Ketosynthase family 3 (KS3)" evidence="9">
    <location>
        <begin position="685"/>
        <end position="1120"/>
    </location>
</feature>
<dbReference type="GO" id="GO:0004312">
    <property type="term" value="F:fatty acid synthase activity"/>
    <property type="evidence" value="ECO:0007669"/>
    <property type="project" value="TreeGrafter"/>
</dbReference>
<feature type="domain" description="Carrier" evidence="8">
    <location>
        <begin position="2366"/>
        <end position="2441"/>
    </location>
</feature>
<dbReference type="Pfam" id="PF00109">
    <property type="entry name" value="ketoacyl-synt"/>
    <property type="match status" value="1"/>
</dbReference>
<dbReference type="InterPro" id="IPR014030">
    <property type="entry name" value="Ketoacyl_synth_N"/>
</dbReference>
<dbReference type="Gene3D" id="3.40.50.12780">
    <property type="entry name" value="N-terminal domain of ligase-like"/>
    <property type="match status" value="1"/>
</dbReference>
<dbReference type="SMART" id="SM00822">
    <property type="entry name" value="PKS_KR"/>
    <property type="match status" value="1"/>
</dbReference>
<dbReference type="EMBL" id="MU155468">
    <property type="protein sequence ID" value="KAF9473131.1"/>
    <property type="molecule type" value="Genomic_DNA"/>
</dbReference>
<evidence type="ECO:0000259" key="10">
    <source>
        <dbReference type="PROSITE" id="PS52019"/>
    </source>
</evidence>
<keyword evidence="5" id="KW-0843">Virulence</keyword>
<dbReference type="SMART" id="SM00827">
    <property type="entry name" value="PKS_AT"/>
    <property type="match status" value="1"/>
</dbReference>
<dbReference type="Pfam" id="PF00698">
    <property type="entry name" value="Acyl_transf_1"/>
    <property type="match status" value="1"/>
</dbReference>
<dbReference type="Gene3D" id="1.10.1200.10">
    <property type="entry name" value="ACP-like"/>
    <property type="match status" value="3"/>
</dbReference>
<reference evidence="11" key="1">
    <citation type="submission" date="2020-11" db="EMBL/GenBank/DDBJ databases">
        <authorList>
            <consortium name="DOE Joint Genome Institute"/>
            <person name="Ahrendt S."/>
            <person name="Riley R."/>
            <person name="Andreopoulos W."/>
            <person name="Labutti K."/>
            <person name="Pangilinan J."/>
            <person name="Ruiz-Duenas F.J."/>
            <person name="Barrasa J.M."/>
            <person name="Sanchez-Garcia M."/>
            <person name="Camarero S."/>
            <person name="Miyauchi S."/>
            <person name="Serrano A."/>
            <person name="Linde D."/>
            <person name="Babiker R."/>
            <person name="Drula E."/>
            <person name="Ayuso-Fernandez I."/>
            <person name="Pacheco R."/>
            <person name="Padilla G."/>
            <person name="Ferreira P."/>
            <person name="Barriuso J."/>
            <person name="Kellner H."/>
            <person name="Castanera R."/>
            <person name="Alfaro M."/>
            <person name="Ramirez L."/>
            <person name="Pisabarro A.G."/>
            <person name="Kuo A."/>
            <person name="Tritt A."/>
            <person name="Lipzen A."/>
            <person name="He G."/>
            <person name="Yan M."/>
            <person name="Ng V."/>
            <person name="Cullen D."/>
            <person name="Martin F."/>
            <person name="Rosso M.-N."/>
            <person name="Henrissat B."/>
            <person name="Hibbett D."/>
            <person name="Martinez A.T."/>
            <person name="Grigoriev I.V."/>
        </authorList>
    </citation>
    <scope>NUCLEOTIDE SEQUENCE</scope>
    <source>
        <strain evidence="11">CIRM-BRFM 674</strain>
    </source>
</reference>
<name>A0A9P5YSG8_9AGAR</name>
<dbReference type="PROSITE" id="PS52004">
    <property type="entry name" value="KS3_2"/>
    <property type="match status" value="1"/>
</dbReference>
<evidence type="ECO:0000256" key="6">
    <source>
        <dbReference type="PROSITE-ProRule" id="PRU01363"/>
    </source>
</evidence>
<dbReference type="InterPro" id="IPR018201">
    <property type="entry name" value="Ketoacyl_synth_AS"/>
</dbReference>
<dbReference type="InterPro" id="IPR050091">
    <property type="entry name" value="PKS_NRPS_Biosynth_Enz"/>
</dbReference>
<evidence type="ECO:0000256" key="2">
    <source>
        <dbReference type="ARBA" id="ARBA00022450"/>
    </source>
</evidence>
<dbReference type="OrthoDB" id="5334845at2759"/>
<dbReference type="SUPFAM" id="SSF52151">
    <property type="entry name" value="FabD/lysophospholipase-like"/>
    <property type="match status" value="1"/>
</dbReference>
<dbReference type="InterPro" id="IPR013968">
    <property type="entry name" value="PKS_KR"/>
</dbReference>
<evidence type="ECO:0000259" key="9">
    <source>
        <dbReference type="PROSITE" id="PS52004"/>
    </source>
</evidence>
<dbReference type="InterPro" id="IPR016035">
    <property type="entry name" value="Acyl_Trfase/lysoPLipase"/>
</dbReference>
<feature type="region of interest" description="C-terminal hotdog fold" evidence="6">
    <location>
        <begin position="1711"/>
        <end position="1857"/>
    </location>
</feature>
<dbReference type="PANTHER" id="PTHR43775">
    <property type="entry name" value="FATTY ACID SYNTHASE"/>
    <property type="match status" value="1"/>
</dbReference>
<proteinExistence type="predicted"/>
<dbReference type="InterPro" id="IPR042099">
    <property type="entry name" value="ANL_N_sf"/>
</dbReference>
<dbReference type="Pfam" id="PF00550">
    <property type="entry name" value="PP-binding"/>
    <property type="match status" value="3"/>
</dbReference>
<feature type="domain" description="PKS/mFAS DH" evidence="10">
    <location>
        <begin position="1587"/>
        <end position="1857"/>
    </location>
</feature>
<dbReference type="InterPro" id="IPR036736">
    <property type="entry name" value="ACP-like_sf"/>
</dbReference>
<dbReference type="Gene3D" id="3.40.366.10">
    <property type="entry name" value="Malonyl-Coenzyme A Acyl Carrier Protein, domain 2"/>
    <property type="match status" value="1"/>
</dbReference>
<dbReference type="InterPro" id="IPR001227">
    <property type="entry name" value="Ac_transferase_dom_sf"/>
</dbReference>
<feature type="region of interest" description="Disordered" evidence="7">
    <location>
        <begin position="563"/>
        <end position="582"/>
    </location>
</feature>
<dbReference type="InterPro" id="IPR036291">
    <property type="entry name" value="NAD(P)-bd_dom_sf"/>
</dbReference>
<dbReference type="SUPFAM" id="SSF53901">
    <property type="entry name" value="Thiolase-like"/>
    <property type="match status" value="1"/>
</dbReference>
<evidence type="ECO:0000256" key="1">
    <source>
        <dbReference type="ARBA" id="ARBA00005179"/>
    </source>
</evidence>
<dbReference type="InterPro" id="IPR045851">
    <property type="entry name" value="AMP-bd_C_sf"/>
</dbReference>
<dbReference type="GO" id="GO:0031177">
    <property type="term" value="F:phosphopantetheine binding"/>
    <property type="evidence" value="ECO:0007669"/>
    <property type="project" value="InterPro"/>
</dbReference>
<dbReference type="SUPFAM" id="SSF47336">
    <property type="entry name" value="ACP-like"/>
    <property type="match status" value="3"/>
</dbReference>
<feature type="active site" description="Proton donor; for dehydratase activity" evidence="6">
    <location>
        <position position="1766"/>
    </location>
</feature>
<comment type="caution">
    <text evidence="11">The sequence shown here is derived from an EMBL/GenBank/DDBJ whole genome shotgun (WGS) entry which is preliminary data.</text>
</comment>
<dbReference type="InterPro" id="IPR009081">
    <property type="entry name" value="PP-bd_ACP"/>
</dbReference>
<dbReference type="Pfam" id="PF23562">
    <property type="entry name" value="AMP-binding_C_3"/>
    <property type="match status" value="1"/>
</dbReference>
<dbReference type="InterPro" id="IPR016039">
    <property type="entry name" value="Thiolase-like"/>
</dbReference>
<evidence type="ECO:0000256" key="7">
    <source>
        <dbReference type="SAM" id="MobiDB-lite"/>
    </source>
</evidence>
<dbReference type="PANTHER" id="PTHR43775:SF37">
    <property type="entry name" value="SI:DKEY-61P9.11"/>
    <property type="match status" value="1"/>
</dbReference>
<dbReference type="InterPro" id="IPR020841">
    <property type="entry name" value="PKS_Beta-ketoAc_synthase_dom"/>
</dbReference>
<dbReference type="Gene3D" id="3.30.300.30">
    <property type="match status" value="1"/>
</dbReference>
<dbReference type="CDD" id="cd00833">
    <property type="entry name" value="PKS"/>
    <property type="match status" value="1"/>
</dbReference>
<evidence type="ECO:0000256" key="3">
    <source>
        <dbReference type="ARBA" id="ARBA00022553"/>
    </source>
</evidence>
<dbReference type="PROSITE" id="PS52019">
    <property type="entry name" value="PKS_MFAS_DH"/>
    <property type="match status" value="1"/>
</dbReference>
<evidence type="ECO:0000256" key="5">
    <source>
        <dbReference type="ARBA" id="ARBA00023026"/>
    </source>
</evidence>
<dbReference type="SMART" id="SM00825">
    <property type="entry name" value="PKS_KS"/>
    <property type="match status" value="1"/>
</dbReference>
<dbReference type="InterPro" id="IPR000873">
    <property type="entry name" value="AMP-dep_synth/lig_dom"/>
</dbReference>
<dbReference type="SUPFAM" id="SSF56801">
    <property type="entry name" value="Acetyl-CoA synthetase-like"/>
    <property type="match status" value="1"/>
</dbReference>
<dbReference type="Gene3D" id="3.40.47.10">
    <property type="match status" value="1"/>
</dbReference>
<dbReference type="InterPro" id="IPR057326">
    <property type="entry name" value="KR_dom"/>
</dbReference>
<dbReference type="Pfam" id="PF02801">
    <property type="entry name" value="Ketoacyl-synt_C"/>
    <property type="match status" value="1"/>
</dbReference>
<evidence type="ECO:0000256" key="4">
    <source>
        <dbReference type="ARBA" id="ARBA00022679"/>
    </source>
</evidence>
<dbReference type="InterPro" id="IPR014031">
    <property type="entry name" value="Ketoacyl_synth_C"/>
</dbReference>
<dbReference type="Gene3D" id="3.30.70.3290">
    <property type="match status" value="1"/>
</dbReference>
<comment type="pathway">
    <text evidence="1">Secondary metabolite biosynthesis.</text>
</comment>
<dbReference type="PROSITE" id="PS50075">
    <property type="entry name" value="CARRIER"/>
    <property type="match status" value="3"/>
</dbReference>
<feature type="domain" description="Carrier" evidence="8">
    <location>
        <begin position="587"/>
        <end position="663"/>
    </location>
</feature>
<dbReference type="PROSITE" id="PS00606">
    <property type="entry name" value="KS3_1"/>
    <property type="match status" value="1"/>
</dbReference>
<keyword evidence="3" id="KW-0597">Phosphoprotein</keyword>
<dbReference type="Pfam" id="PF00501">
    <property type="entry name" value="AMP-binding"/>
    <property type="match status" value="1"/>
</dbReference>
<sequence length="2530" mass="275697">MASSLYNKNTLLNAFVSIARSGDIDRTAVECGKDCWTYGDLDVVSTGLALDIYKKYGAKPTVAIVSENHPYVLAMLLATWKLGGIVAPMDHNVPKDIMERMLSNIGPTCVLVPSTERVVQSIFQGLSLACHAFEPKETTITALMQKYIDQSPELPGQFPSPSSADIALYLHTSSASSVANVKCVPISHQSILVGANSRLSWWKRTWPEQEFANLRVLGWSPWSHIIGLSSDIGAAMLLTAGTYTFAIVPSSYKGEASEPNNASRYLDICGQLLETAIAKQPTAFAGVPWVLEGFMRTYKQETNAARKQDIEDAIKKLKVFGSGGAATNGECLQWAEQMKIPLVLDIGMTELGGPLFHSTINGVEGWSKENCLLSDARLHLIDESGAEAKSEGELVVRSHFVTKGYLQYDNSAFIHENDGTISFRTGDIYGYVGDQRLVWKGRKEDYIQMSSGESLDPRVIEAILNQCPAVVRSCVIGNNFLKTSSQLVCAIIQPVKNASTLEITRAISTANRGLAPPLRISWSRVLILKDGEEIPLTKKGAIFRKKLEELFGKQLASLLSQQDKGAATHGDSKPAASANRAQGKTRDQIAAIVSNIVLQILRISEETMDENSQATFAELGMDSAMSTLIVNKLNRELDMSLPLNTCHTYIDLVSLTNAILSDLGMDETASKARPTTWTAPPVREKEEIVIVGQAVRLPGDIDTTESFWKALIDKREDIITPVPASRWDHASFYRAPDSTEPPAPCDITLEKAGFVDSYSFDHAFFGISSAEAFHVSPNIRLSMEIAFEALENANIPPSKVKGSNMAVFVAACMDEGYIKLLFADKGWGAYTRFYGTGVATSTACGRLSYLLDIHGPSLTIDTACSSGLIAFDQAVQYLQSGEGESAIVCGANTHAWPGTLGFLSAQKMTSKNSRCATFTNMADGYVPSEAATGLILKTKSAALRDGDRIIGVVRSTDVKHDGRSQGLVAPNVKAQIAMQIALLEKASLSPAEIDFIEAHGTGTSLGDLIEIQGINEVFESSHSPDKPLVVGAAKSCVGHAELVAGLIGVVKTLCTFSEGSVPGLVQLTADNMNPNLDCSVVPLHIPVDPVVLKTDNSLPLRGLILSNGFAGSIAGTILEAPTDDMKPVVSTNIPENIPMMFVVSGKSQGALMDYLNKYLDFCLNADPSLFHAICYTSCTGREHYRYRFACVVSNMQDLIARIEDRIQNTSSTSGGNARRILLGFPGQGSQYQGMGRYLSNQFSGFRNIMEYAAEKAALLTGYPILPFLVEESAPGKLTIDHSEVAPVCIFVFQYSVATWLESLGVHAHAVMGHSLGEIAAAVVARAFSFDIGLQFAVQRAKLLRADPTRPAGMVAIQATEDRVAQYIQKLGLGGRVSIAVYNASDAHVVSGELKAVEGLLAAAKRDGLRCTKLNVDQGFHSPSISLALPALKAWMDERQEAINGLQKPFFSTLRGAEIPKHTRLDSQYWVDHAQNAVRFVQTARAATKASTIDVIVDVGPQPTIWSNMQAPEFSGKSRLAITGKRGKDQIVAMLAALSSLFEKGFSIDFDVLFNQMAYKFPMTDIPTYPFQRLYNYPSYICTRSTTVASILNQVEAPQQQSNTPRFIVDQPLCDFLDLHRIEGRRVLPGAAMVDFFARAAGSKSVKSIKFHTPLVLETPETQVRVEIDEHGAYKLVQEDGKDTPICSGSTADQSGSSLGKKVVKEPEMVPLQMMSKAQIYECFKNVQFGEQFRTVQEVRIWADHADADIKLEATEHPAHDRIRKLDACLHMFGALSSRLAPPVDDSAGAYLPASLEDFTLHTDDMPYNFTCRYYLPLDIGRNARVLSSCFEVFSDAGVLLVSCKKYSVAWVPRGVVHKEQNPATPRANTWLRNGWKTQSLPAPKSTSLHKFDEVLYLGNVESSRVLRAVSPMAKDCTSVEISTLPCSESKESKLLEHMRGQDMLVVLDLSNANSSPGSETFTSLYLQILMFIKLIMSHKLHISSFLALSSWSAPVDLYKEGLDLFSDSNVSPSSLVGAILQGMIRVFRRETGLDFGAWCLDLANVSNLDDSTLQRILSNEIQARHQSAFFDTFVSYREDAAYKSLARLVPALESIQQVPARSPSGVAVIVGMGSIGSALAVSLIEAGCDCVVFLGRRPESEDKVLNELSALPEKVKNRCQYRQVDVCDKEQVKKAFASIKDMHGNINHVIHTAAVVSDSSIALTKFSDFEAVLRPKVLGSWNLHLVSQELNLDLESFVLCSSTNVIVGNPGQVAYVAANSFMDTLAAFRHNSGMPGISLQLGAWESKLISDVDMNNSFATLMKHDEGLPLILKAMMTPIPVQIIAHMDSAKLAATPAYAKDPFFAPLLASSGITASKSSKANLSTEHVRKTLVDILRVALELQPSEKLDMSEELTSLGADSITFAQFKGQVLKEFEVDVPMVYLSDGHTINDMINNVLESYAQASIPKLSAEQVRKVLVDSLRVALELQPGEKLDTAEELTSLGADSITFAQFKGQVLKEFEVDVPMIYLSDGYTISDMINHILESYGAA</sequence>
<evidence type="ECO:0000313" key="11">
    <source>
        <dbReference type="EMBL" id="KAF9473131.1"/>
    </source>
</evidence>
<dbReference type="InterPro" id="IPR049900">
    <property type="entry name" value="PKS_mFAS_DH"/>
</dbReference>
<keyword evidence="4" id="KW-0808">Transferase</keyword>
<dbReference type="InterPro" id="IPR016036">
    <property type="entry name" value="Malonyl_transacylase_ACP-bd"/>
</dbReference>
<keyword evidence="2" id="KW-0596">Phosphopantetheine</keyword>
<dbReference type="Gene3D" id="3.10.129.110">
    <property type="entry name" value="Polyketide synthase dehydratase"/>
    <property type="match status" value="1"/>
</dbReference>
<dbReference type="InterPro" id="IPR014043">
    <property type="entry name" value="Acyl_transferase_dom"/>
</dbReference>
<feature type="domain" description="Carrier" evidence="8">
    <location>
        <begin position="2448"/>
        <end position="2527"/>
    </location>
</feature>
<dbReference type="Gene3D" id="3.40.50.720">
    <property type="entry name" value="NAD(P)-binding Rossmann-like Domain"/>
    <property type="match status" value="1"/>
</dbReference>
<accession>A0A9P5YSG8</accession>
<dbReference type="InterPro" id="IPR042104">
    <property type="entry name" value="PKS_dehydratase_sf"/>
</dbReference>
<evidence type="ECO:0000259" key="8">
    <source>
        <dbReference type="PROSITE" id="PS50075"/>
    </source>
</evidence>
<dbReference type="GO" id="GO:0004315">
    <property type="term" value="F:3-oxoacyl-[acyl-carrier-protein] synthase activity"/>
    <property type="evidence" value="ECO:0007669"/>
    <property type="project" value="InterPro"/>
</dbReference>
<feature type="active site" description="Proton acceptor; for dehydratase activity" evidence="6">
    <location>
        <position position="1619"/>
    </location>
</feature>
<organism evidence="11 12">
    <name type="scientific">Pholiota conissans</name>
    <dbReference type="NCBI Taxonomy" id="109636"/>
    <lineage>
        <taxon>Eukaryota</taxon>
        <taxon>Fungi</taxon>
        <taxon>Dikarya</taxon>
        <taxon>Basidiomycota</taxon>
        <taxon>Agaricomycotina</taxon>
        <taxon>Agaricomycetes</taxon>
        <taxon>Agaricomycetidae</taxon>
        <taxon>Agaricales</taxon>
        <taxon>Agaricineae</taxon>
        <taxon>Strophariaceae</taxon>
        <taxon>Pholiota</taxon>
    </lineage>
</organism>
<gene>
    <name evidence="11" type="ORF">BDN70DRAFT_407631</name>
</gene>
<dbReference type="GO" id="GO:0006633">
    <property type="term" value="P:fatty acid biosynthetic process"/>
    <property type="evidence" value="ECO:0007669"/>
    <property type="project" value="InterPro"/>
</dbReference>
<dbReference type="Proteomes" id="UP000807469">
    <property type="component" value="Unassembled WGS sequence"/>
</dbReference>
<keyword evidence="12" id="KW-1185">Reference proteome</keyword>
<evidence type="ECO:0000313" key="12">
    <source>
        <dbReference type="Proteomes" id="UP000807469"/>
    </source>
</evidence>
<dbReference type="SMART" id="SM00823">
    <property type="entry name" value="PKS_PP"/>
    <property type="match status" value="3"/>
</dbReference>
<protein>
    <submittedName>
        <fullName evidence="11">Ketoacyl-synt-domain-containing protein</fullName>
    </submittedName>
</protein>
<feature type="region of interest" description="N-terminal hotdog fold" evidence="6">
    <location>
        <begin position="1587"/>
        <end position="1697"/>
    </location>
</feature>
<dbReference type="InterPro" id="IPR020806">
    <property type="entry name" value="PKS_PP-bd"/>
</dbReference>
<dbReference type="Pfam" id="PF22621">
    <property type="entry name" value="CurL-like_PKS_C"/>
    <property type="match status" value="1"/>
</dbReference>
<dbReference type="SUPFAM" id="SSF55048">
    <property type="entry name" value="Probable ACP-binding domain of malonyl-CoA ACP transacylase"/>
    <property type="match status" value="1"/>
</dbReference>
<dbReference type="Pfam" id="PF08659">
    <property type="entry name" value="KR"/>
    <property type="match status" value="1"/>
</dbReference>
<dbReference type="SUPFAM" id="SSF51735">
    <property type="entry name" value="NAD(P)-binding Rossmann-fold domains"/>
    <property type="match status" value="1"/>
</dbReference>